<protein>
    <submittedName>
        <fullName evidence="1">Uncharacterized protein</fullName>
    </submittedName>
</protein>
<dbReference type="RefSeq" id="WP_116851380.1">
    <property type="nucleotide sequence ID" value="NZ_QTJV01000001.1"/>
</dbReference>
<keyword evidence="2" id="KW-1185">Reference proteome</keyword>
<accession>A0A3E1P7A9</accession>
<name>A0A3E1P7A9_9BACT</name>
<sequence>MEDDTKPPQVQIHYEKNPLYRTIYSDGLVGSRTPTNAFCLSFYATRNTIPKSTSHVIQEDNMLSPHGVPSKDSKVGIMREIEISVYINRQTAVDIYEFLKKMLEANV</sequence>
<evidence type="ECO:0000313" key="1">
    <source>
        <dbReference type="EMBL" id="RFM36034.1"/>
    </source>
</evidence>
<reference evidence="1 2" key="1">
    <citation type="submission" date="2018-08" db="EMBL/GenBank/DDBJ databases">
        <title>Chitinophaga sp. K20C18050901, a novel bacterium isolated from forest soil.</title>
        <authorList>
            <person name="Wang C."/>
        </authorList>
    </citation>
    <scope>NUCLEOTIDE SEQUENCE [LARGE SCALE GENOMIC DNA]</scope>
    <source>
        <strain evidence="1 2">K20C18050901</strain>
    </source>
</reference>
<dbReference type="OrthoDB" id="1493361at2"/>
<dbReference type="AlphaFoldDB" id="A0A3E1P7A9"/>
<evidence type="ECO:0000313" key="2">
    <source>
        <dbReference type="Proteomes" id="UP000261174"/>
    </source>
</evidence>
<gene>
    <name evidence="1" type="ORF">DXN04_00525</name>
</gene>
<dbReference type="EMBL" id="QTJV01000001">
    <property type="protein sequence ID" value="RFM36034.1"/>
    <property type="molecule type" value="Genomic_DNA"/>
</dbReference>
<organism evidence="1 2">
    <name type="scientific">Chitinophaga silvisoli</name>
    <dbReference type="NCBI Taxonomy" id="2291814"/>
    <lineage>
        <taxon>Bacteria</taxon>
        <taxon>Pseudomonadati</taxon>
        <taxon>Bacteroidota</taxon>
        <taxon>Chitinophagia</taxon>
        <taxon>Chitinophagales</taxon>
        <taxon>Chitinophagaceae</taxon>
        <taxon>Chitinophaga</taxon>
    </lineage>
</organism>
<comment type="caution">
    <text evidence="1">The sequence shown here is derived from an EMBL/GenBank/DDBJ whole genome shotgun (WGS) entry which is preliminary data.</text>
</comment>
<dbReference type="Proteomes" id="UP000261174">
    <property type="component" value="Unassembled WGS sequence"/>
</dbReference>
<proteinExistence type="predicted"/>